<dbReference type="EMBL" id="CADCTK010000771">
    <property type="protein sequence ID" value="CAA9280132.1"/>
    <property type="molecule type" value="Genomic_DNA"/>
</dbReference>
<gene>
    <name evidence="3" type="ORF">AVDCRST_MAG26-3313</name>
</gene>
<dbReference type="Gene3D" id="2.140.10.30">
    <property type="entry name" value="Dipeptidylpeptidase IV, N-terminal domain"/>
    <property type="match status" value="1"/>
</dbReference>
<dbReference type="SUPFAM" id="SSF53474">
    <property type="entry name" value="alpha/beta-Hydrolases"/>
    <property type="match status" value="1"/>
</dbReference>
<dbReference type="InterPro" id="IPR050278">
    <property type="entry name" value="Serine_Prot_S9B/DPPIV"/>
</dbReference>
<dbReference type="InterPro" id="IPR029058">
    <property type="entry name" value="AB_hydrolase_fold"/>
</dbReference>
<dbReference type="Gene3D" id="3.40.50.1820">
    <property type="entry name" value="alpha/beta hydrolase"/>
    <property type="match status" value="1"/>
</dbReference>
<dbReference type="PANTHER" id="PTHR11731">
    <property type="entry name" value="PROTEASE FAMILY S9B,C DIPEPTIDYL-PEPTIDASE IV-RELATED"/>
    <property type="match status" value="1"/>
</dbReference>
<dbReference type="AlphaFoldDB" id="A0A6J4JKC8"/>
<sequence>MSAFNTPSAHIPIEAIASYPQPGMAIPGSIAFSPDDGLITYLRSPTGDLTRQLFAFDPATGEEHLLVNPTSGGTTDENVSLEEALRRERQRQREFGVTQYAWAKETNLILVPMQGNLYLQEGLDAPLRQIVLDSDAPILDPQLSPDGTHVAYVCEAELYVVPTGGGEPRQITEGARGTGKTHGLAEYIAQEEMHRSHGFWWSPDGRQLAFEEVDETHIPIYHIVHQGKQQVGEGAQESHRYPFAGTANARVRLGIVGVDGGAPLWLDLGDDTCYLARVDWMPDGSLVVQLQNREQTVLDLLRFDPRSGASRSLLREASDVWINLHDDFRPLGNDAGDLAGGFIWSSERSGFRHLYLYDRDGHLLRQLTRGDWIVTEVAGVDEEHALVYFMATRDGPTERHLYAVSFALSQADDEPRRLTHEPGMHSTVLDHQLRCFVDIHQAVERPPWVSLRSLEDGATLQTIYERHDPRIDQLGLQPPELVTLQSRDGVTLHGAIYRPPAAHGPGPYPAIVSVYGGPHAQTVTGGWGMTVAMREQYLRSLGFLVFRLDNRGAAGRGLVFEQPIKGRMGHIEVQDQVDGVRWLVEQGMADPSRVGVYGWSYGGYIATMCLARAPEVFKVAVAGAPVTHWDGYDTHYTERYMGTPHANPEGYTESSTMQHVERITGHLMLVHGLIDENVHFRHTARLINALIHARKPYDLLLFPDERHMPRALADRIYMEERIRDYFLQYLRQ</sequence>
<proteinExistence type="predicted"/>
<dbReference type="Pfam" id="PF00326">
    <property type="entry name" value="Peptidase_S9"/>
    <property type="match status" value="1"/>
</dbReference>
<feature type="domain" description="Dipeptidylpeptidase IV N-terminal" evidence="2">
    <location>
        <begin position="131"/>
        <end position="447"/>
    </location>
</feature>
<dbReference type="GO" id="GO:0008239">
    <property type="term" value="F:dipeptidyl-peptidase activity"/>
    <property type="evidence" value="ECO:0007669"/>
    <property type="project" value="TreeGrafter"/>
</dbReference>
<accession>A0A6J4JKC8</accession>
<dbReference type="GO" id="GO:0008236">
    <property type="term" value="F:serine-type peptidase activity"/>
    <property type="evidence" value="ECO:0007669"/>
    <property type="project" value="InterPro"/>
</dbReference>
<dbReference type="Pfam" id="PF00930">
    <property type="entry name" value="DPPIV_N"/>
    <property type="match status" value="1"/>
</dbReference>
<evidence type="ECO:0000313" key="3">
    <source>
        <dbReference type="EMBL" id="CAA9280132.1"/>
    </source>
</evidence>
<feature type="domain" description="Peptidase S9 prolyl oligopeptidase catalytic" evidence="1">
    <location>
        <begin position="533"/>
        <end position="731"/>
    </location>
</feature>
<dbReference type="InterPro" id="IPR001375">
    <property type="entry name" value="Peptidase_S9_cat"/>
</dbReference>
<reference evidence="3" key="1">
    <citation type="submission" date="2020-02" db="EMBL/GenBank/DDBJ databases">
        <authorList>
            <person name="Meier V. D."/>
        </authorList>
    </citation>
    <scope>NUCLEOTIDE SEQUENCE</scope>
    <source>
        <strain evidence="3">AVDCRST_MAG26</strain>
    </source>
</reference>
<name>A0A6J4JKC8_9CHLR</name>
<dbReference type="InterPro" id="IPR002469">
    <property type="entry name" value="Peptidase_S9B_N"/>
</dbReference>
<dbReference type="GO" id="GO:0006508">
    <property type="term" value="P:proteolysis"/>
    <property type="evidence" value="ECO:0007669"/>
    <property type="project" value="InterPro"/>
</dbReference>
<organism evidence="3">
    <name type="scientific">uncultured Chloroflexia bacterium</name>
    <dbReference type="NCBI Taxonomy" id="1672391"/>
    <lineage>
        <taxon>Bacteria</taxon>
        <taxon>Bacillati</taxon>
        <taxon>Chloroflexota</taxon>
        <taxon>Chloroflexia</taxon>
        <taxon>environmental samples</taxon>
    </lineage>
</organism>
<evidence type="ECO:0000259" key="2">
    <source>
        <dbReference type="Pfam" id="PF00930"/>
    </source>
</evidence>
<protein>
    <submittedName>
        <fullName evidence="3">Dipeptidyl peptidase IV</fullName>
    </submittedName>
</protein>
<evidence type="ECO:0000259" key="1">
    <source>
        <dbReference type="Pfam" id="PF00326"/>
    </source>
</evidence>
<dbReference type="PANTHER" id="PTHR11731:SF193">
    <property type="entry name" value="DIPEPTIDYL PEPTIDASE 9"/>
    <property type="match status" value="1"/>
</dbReference>
<dbReference type="SUPFAM" id="SSF82171">
    <property type="entry name" value="DPP6 N-terminal domain-like"/>
    <property type="match status" value="1"/>
</dbReference>